<dbReference type="Proteomes" id="UP001180616">
    <property type="component" value="Chromosome"/>
</dbReference>
<dbReference type="Pfam" id="PF04055">
    <property type="entry name" value="Radical_SAM"/>
    <property type="match status" value="1"/>
</dbReference>
<dbReference type="SFLD" id="SFLDF00542">
    <property type="entry name" value="alternative_heme_biosynthesis"/>
    <property type="match status" value="1"/>
</dbReference>
<comment type="cofactor">
    <cofactor evidence="1">
        <name>[4Fe-4S] cluster</name>
        <dbReference type="ChEBI" id="CHEBI:49883"/>
    </cofactor>
</comment>
<evidence type="ECO:0000256" key="2">
    <source>
        <dbReference type="ARBA" id="ARBA00022485"/>
    </source>
</evidence>
<dbReference type="InterPro" id="IPR034480">
    <property type="entry name" value="Heme_synthase-like"/>
</dbReference>
<evidence type="ECO:0000256" key="7">
    <source>
        <dbReference type="ARBA" id="ARBA00023014"/>
    </source>
</evidence>
<dbReference type="CDD" id="cd01335">
    <property type="entry name" value="Radical_SAM"/>
    <property type="match status" value="1"/>
</dbReference>
<accession>A0ABY9R955</accession>
<dbReference type="RefSeq" id="WP_309543132.1">
    <property type="nucleotide sequence ID" value="NZ_CP133659.1"/>
</dbReference>
<organism evidence="10 11">
    <name type="scientific">Nitratidesulfovibrio liaohensis</name>
    <dbReference type="NCBI Taxonomy" id="2604158"/>
    <lineage>
        <taxon>Bacteria</taxon>
        <taxon>Pseudomonadati</taxon>
        <taxon>Thermodesulfobacteriota</taxon>
        <taxon>Desulfovibrionia</taxon>
        <taxon>Desulfovibrionales</taxon>
        <taxon>Desulfovibrionaceae</taxon>
        <taxon>Nitratidesulfovibrio</taxon>
    </lineage>
</organism>
<keyword evidence="4" id="KW-0479">Metal-binding</keyword>
<dbReference type="InterPro" id="IPR013785">
    <property type="entry name" value="Aldolase_TIM"/>
</dbReference>
<dbReference type="CDD" id="cd21123">
    <property type="entry name" value="SPASM_MftC-like"/>
    <property type="match status" value="1"/>
</dbReference>
<evidence type="ECO:0000256" key="6">
    <source>
        <dbReference type="ARBA" id="ARBA00023004"/>
    </source>
</evidence>
<dbReference type="InterPro" id="IPR023885">
    <property type="entry name" value="4Fe4S-binding_SPASM_dom"/>
</dbReference>
<keyword evidence="6" id="KW-0408">Iron</keyword>
<feature type="domain" description="Radical SAM core" evidence="9">
    <location>
        <begin position="56"/>
        <end position="281"/>
    </location>
</feature>
<dbReference type="SMART" id="SM00729">
    <property type="entry name" value="Elp3"/>
    <property type="match status" value="1"/>
</dbReference>
<dbReference type="PANTHER" id="PTHR11228">
    <property type="entry name" value="RADICAL SAM DOMAIN PROTEIN"/>
    <property type="match status" value="1"/>
</dbReference>
<dbReference type="SUPFAM" id="SSF102114">
    <property type="entry name" value="Radical SAM enzymes"/>
    <property type="match status" value="1"/>
</dbReference>
<dbReference type="PIRSF" id="PIRSF037420">
    <property type="entry name" value="PQQ_syn_pqqE"/>
    <property type="match status" value="1"/>
</dbReference>
<dbReference type="InterPro" id="IPR017200">
    <property type="entry name" value="PqqE-like"/>
</dbReference>
<dbReference type="SFLD" id="SFLDG01385">
    <property type="entry name" value="heme_carboxy_lyase_like"/>
    <property type="match status" value="1"/>
</dbReference>
<dbReference type="PROSITE" id="PS51918">
    <property type="entry name" value="RADICAL_SAM"/>
    <property type="match status" value="1"/>
</dbReference>
<dbReference type="NCBIfam" id="TIGR04545">
    <property type="entry name" value="rSAM_ahbD_hemeb"/>
    <property type="match status" value="1"/>
</dbReference>
<evidence type="ECO:0000259" key="9">
    <source>
        <dbReference type="PROSITE" id="PS51918"/>
    </source>
</evidence>
<dbReference type="InterPro" id="IPR006638">
    <property type="entry name" value="Elp3/MiaA/NifB-like_rSAM"/>
</dbReference>
<protein>
    <submittedName>
        <fullName evidence="10">Heme b synthase</fullName>
    </submittedName>
</protein>
<dbReference type="InterPro" id="IPR030896">
    <property type="entry name" value="rSAM_AhbD_hemeb"/>
</dbReference>
<dbReference type="Gene3D" id="3.20.20.70">
    <property type="entry name" value="Aldolase class I"/>
    <property type="match status" value="1"/>
</dbReference>
<dbReference type="EMBL" id="CP133659">
    <property type="protein sequence ID" value="WMW67348.1"/>
    <property type="molecule type" value="Genomic_DNA"/>
</dbReference>
<feature type="compositionally biased region" description="Gly residues" evidence="8">
    <location>
        <begin position="1"/>
        <end position="36"/>
    </location>
</feature>
<dbReference type="SFLD" id="SFLDG01386">
    <property type="entry name" value="main_SPASM_domain-containing"/>
    <property type="match status" value="1"/>
</dbReference>
<evidence type="ECO:0000256" key="8">
    <source>
        <dbReference type="SAM" id="MobiDB-lite"/>
    </source>
</evidence>
<dbReference type="InterPro" id="IPR050377">
    <property type="entry name" value="Radical_SAM_PqqE_MftC-like"/>
</dbReference>
<gene>
    <name evidence="10" type="primary">ahbD</name>
    <name evidence="10" type="ORF">KPS_003346</name>
</gene>
<dbReference type="PANTHER" id="PTHR11228:SF34">
    <property type="entry name" value="TUNGSTEN-CONTAINING ALDEHYDE FERREDOXIN OXIDOREDUCTASE COFACTOR MODIFYING PROTEIN"/>
    <property type="match status" value="1"/>
</dbReference>
<reference evidence="10" key="1">
    <citation type="submission" date="2023-09" db="EMBL/GenBank/DDBJ databases">
        <authorList>
            <consortium name="CW5 consortium"/>
            <person name="Lu C.-W."/>
        </authorList>
    </citation>
    <scope>NUCLEOTIDE SEQUENCE</scope>
    <source>
        <strain evidence="10">KPS</strain>
    </source>
</reference>
<keyword evidence="7" id="KW-0411">Iron-sulfur</keyword>
<proteinExistence type="predicted"/>
<keyword evidence="2" id="KW-0004">4Fe-4S</keyword>
<dbReference type="SFLD" id="SFLDS00029">
    <property type="entry name" value="Radical_SAM"/>
    <property type="match status" value="1"/>
</dbReference>
<evidence type="ECO:0000313" key="11">
    <source>
        <dbReference type="Proteomes" id="UP001180616"/>
    </source>
</evidence>
<evidence type="ECO:0000256" key="1">
    <source>
        <dbReference type="ARBA" id="ARBA00001966"/>
    </source>
</evidence>
<dbReference type="Pfam" id="PF13186">
    <property type="entry name" value="SPASM"/>
    <property type="match status" value="1"/>
</dbReference>
<sequence>MGGHPVGMGGHPGGQPAGHPGGHPGGHPAGHPGGGHPASMGGHPTGVGAPQMPRTLPDGTPTCKLIAWEVTRSCNLACKHCRAEAHEEPYPGEFSTEEAKALIDTFPQVGNPIIIFTGGDPMMRHDVYELIAYATGLGLRCVMSPNGTLITPETARKMKEAGVQRCSISIDGPDAASHDAFRGVPGAFDASLRGIEYLKQAGIEFQINTTVTRDNLGSFKDIFKLCERIGAAAWHIFLLVPTGRAAGLGDQVISATEYEDVLNWFYDFRKTTSMHLKATCAPHYYRIMRQRAKEEGLAVTPDTFGMDAMTRGCLGGIGFCFISHVGQVQPCGYLELDCGNVRDTPFPEIWSNTHHFKQFRDQEAYTGKCGPCEYHKVCGGCRARAYNMSGDHMAEEPLCSYTPRRTGACR</sequence>
<dbReference type="InterPro" id="IPR034391">
    <property type="entry name" value="AdoMet-like_SPASM_containing"/>
</dbReference>
<dbReference type="InterPro" id="IPR007197">
    <property type="entry name" value="rSAM"/>
</dbReference>
<keyword evidence="11" id="KW-1185">Reference proteome</keyword>
<dbReference type="SFLD" id="SFLDG01387">
    <property type="entry name" value="BtrN-like_SPASM_domain_contain"/>
    <property type="match status" value="1"/>
</dbReference>
<feature type="region of interest" description="Disordered" evidence="8">
    <location>
        <begin position="1"/>
        <end position="55"/>
    </location>
</feature>
<dbReference type="InterPro" id="IPR058240">
    <property type="entry name" value="rSAM_sf"/>
</dbReference>
<dbReference type="NCBIfam" id="TIGR04085">
    <property type="entry name" value="rSAM_more_4Fe4S"/>
    <property type="match status" value="1"/>
</dbReference>
<dbReference type="SFLD" id="SFLDG01067">
    <property type="entry name" value="SPASM/twitch_domain_containing"/>
    <property type="match status" value="1"/>
</dbReference>
<evidence type="ECO:0000256" key="5">
    <source>
        <dbReference type="ARBA" id="ARBA00023002"/>
    </source>
</evidence>
<name>A0ABY9R955_9BACT</name>
<keyword evidence="3" id="KW-0949">S-adenosyl-L-methionine</keyword>
<evidence type="ECO:0000313" key="10">
    <source>
        <dbReference type="EMBL" id="WMW67348.1"/>
    </source>
</evidence>
<keyword evidence="5" id="KW-0560">Oxidoreductase</keyword>
<evidence type="ECO:0000256" key="3">
    <source>
        <dbReference type="ARBA" id="ARBA00022691"/>
    </source>
</evidence>
<evidence type="ECO:0000256" key="4">
    <source>
        <dbReference type="ARBA" id="ARBA00022723"/>
    </source>
</evidence>